<dbReference type="InterPro" id="IPR036179">
    <property type="entry name" value="Ig-like_dom_sf"/>
</dbReference>
<sequence length="292" mass="32380">MDDTLTSLSSSCLYSPPEFVSKLNETVEIVENSRALLKVVVKGVPLPQVVWHHNGNVLSPVKNIVNIIYEDGVSFLEIYNCTRRWIGEITCEATNSAGVCRTQSNIRKAAEVRRSRSPSPVDASTSDTSMSSAAGQAPAFSMTMPSQIYTKVNENIQLKCSFIGQPLPAVTWEKDGNLVDMNKNYSIITEDGITMLRVECTTLADNAIFSCTLANNFGMEMVYAVTLPSSHKESDGRERRKTSGNEEEPCFVQHLENRTFTGEDCHTQCIIMGNPIPQVEWTINNELVTKNE</sequence>
<feature type="region of interest" description="Disordered" evidence="2">
    <location>
        <begin position="109"/>
        <end position="133"/>
    </location>
</feature>
<dbReference type="PANTHER" id="PTHR47633">
    <property type="entry name" value="IMMUNOGLOBULIN"/>
    <property type="match status" value="1"/>
</dbReference>
<dbReference type="FunFam" id="2.60.40.10:FF:000107">
    <property type="entry name" value="Myosin, light chain kinase a"/>
    <property type="match status" value="1"/>
</dbReference>
<name>A0AAD5MF05_PARTN</name>
<comment type="caution">
    <text evidence="4">The sequence shown here is derived from an EMBL/GenBank/DDBJ whole genome shotgun (WGS) entry which is preliminary data.</text>
</comment>
<dbReference type="Gene3D" id="2.60.40.10">
    <property type="entry name" value="Immunoglobulins"/>
    <property type="match status" value="2"/>
</dbReference>
<dbReference type="InterPro" id="IPR013098">
    <property type="entry name" value="Ig_I-set"/>
</dbReference>
<dbReference type="Pfam" id="PF07679">
    <property type="entry name" value="I-set"/>
    <property type="match status" value="2"/>
</dbReference>
<keyword evidence="1" id="KW-0393">Immunoglobulin domain</keyword>
<feature type="compositionally biased region" description="Low complexity" evidence="2">
    <location>
        <begin position="122"/>
        <end position="133"/>
    </location>
</feature>
<dbReference type="InterPro" id="IPR013783">
    <property type="entry name" value="Ig-like_fold"/>
</dbReference>
<evidence type="ECO:0000256" key="2">
    <source>
        <dbReference type="SAM" id="MobiDB-lite"/>
    </source>
</evidence>
<dbReference type="SUPFAM" id="SSF48726">
    <property type="entry name" value="Immunoglobulin"/>
    <property type="match status" value="2"/>
</dbReference>
<feature type="region of interest" description="Disordered" evidence="2">
    <location>
        <begin position="229"/>
        <end position="248"/>
    </location>
</feature>
<dbReference type="SMART" id="SM00408">
    <property type="entry name" value="IGc2"/>
    <property type="match status" value="2"/>
</dbReference>
<dbReference type="InterPro" id="IPR007110">
    <property type="entry name" value="Ig-like_dom"/>
</dbReference>
<dbReference type="PROSITE" id="PS50835">
    <property type="entry name" value="IG_LIKE"/>
    <property type="match status" value="2"/>
</dbReference>
<dbReference type="AlphaFoldDB" id="A0AAD5MF05"/>
<dbReference type="GO" id="GO:0004672">
    <property type="term" value="F:protein kinase activity"/>
    <property type="evidence" value="ECO:0007669"/>
    <property type="project" value="TreeGrafter"/>
</dbReference>
<accession>A0AAD5MF05</accession>
<feature type="domain" description="Ig-like" evidence="3">
    <location>
        <begin position="138"/>
        <end position="226"/>
    </location>
</feature>
<gene>
    <name evidence="4" type="ORF">KIN20_002995</name>
</gene>
<dbReference type="EMBL" id="JAHQIW010000387">
    <property type="protein sequence ID" value="KAJ1347827.1"/>
    <property type="molecule type" value="Genomic_DNA"/>
</dbReference>
<dbReference type="PANTHER" id="PTHR47633:SF8">
    <property type="entry name" value="SPEG NEIGHBOR PROTEIN"/>
    <property type="match status" value="1"/>
</dbReference>
<dbReference type="InterPro" id="IPR003598">
    <property type="entry name" value="Ig_sub2"/>
</dbReference>
<protein>
    <recommendedName>
        <fullName evidence="3">Ig-like domain-containing protein</fullName>
    </recommendedName>
</protein>
<feature type="compositionally biased region" description="Basic and acidic residues" evidence="2">
    <location>
        <begin position="230"/>
        <end position="244"/>
    </location>
</feature>
<keyword evidence="5" id="KW-1185">Reference proteome</keyword>
<feature type="domain" description="Ig-like" evidence="3">
    <location>
        <begin position="17"/>
        <end position="107"/>
    </location>
</feature>
<evidence type="ECO:0000313" key="5">
    <source>
        <dbReference type="Proteomes" id="UP001196413"/>
    </source>
</evidence>
<evidence type="ECO:0000259" key="3">
    <source>
        <dbReference type="PROSITE" id="PS50835"/>
    </source>
</evidence>
<proteinExistence type="predicted"/>
<reference evidence="4" key="1">
    <citation type="submission" date="2021-06" db="EMBL/GenBank/DDBJ databases">
        <title>Parelaphostrongylus tenuis whole genome reference sequence.</title>
        <authorList>
            <person name="Garwood T.J."/>
            <person name="Larsen P.A."/>
            <person name="Fountain-Jones N.M."/>
            <person name="Garbe J.R."/>
            <person name="Macchietto M.G."/>
            <person name="Kania S.A."/>
            <person name="Gerhold R.W."/>
            <person name="Richards J.E."/>
            <person name="Wolf T.M."/>
        </authorList>
    </citation>
    <scope>NUCLEOTIDE SEQUENCE</scope>
    <source>
        <strain evidence="4">MNPRO001-30</strain>
        <tissue evidence="4">Meninges</tissue>
    </source>
</reference>
<organism evidence="4 5">
    <name type="scientific">Parelaphostrongylus tenuis</name>
    <name type="common">Meningeal worm</name>
    <dbReference type="NCBI Taxonomy" id="148309"/>
    <lineage>
        <taxon>Eukaryota</taxon>
        <taxon>Metazoa</taxon>
        <taxon>Ecdysozoa</taxon>
        <taxon>Nematoda</taxon>
        <taxon>Chromadorea</taxon>
        <taxon>Rhabditida</taxon>
        <taxon>Rhabditina</taxon>
        <taxon>Rhabditomorpha</taxon>
        <taxon>Strongyloidea</taxon>
        <taxon>Metastrongylidae</taxon>
        <taxon>Parelaphostrongylus</taxon>
    </lineage>
</organism>
<dbReference type="Proteomes" id="UP001196413">
    <property type="component" value="Unassembled WGS sequence"/>
</dbReference>
<evidence type="ECO:0000313" key="4">
    <source>
        <dbReference type="EMBL" id="KAJ1347827.1"/>
    </source>
</evidence>
<evidence type="ECO:0000256" key="1">
    <source>
        <dbReference type="ARBA" id="ARBA00023319"/>
    </source>
</evidence>